<accession>A0AAW7ZE18</accession>
<dbReference type="EMBL" id="JARPTC010000015">
    <property type="protein sequence ID" value="MDO7787683.1"/>
    <property type="molecule type" value="Genomic_DNA"/>
</dbReference>
<dbReference type="RefSeq" id="WP_304542919.1">
    <property type="nucleotide sequence ID" value="NZ_JARPTC010000015.1"/>
</dbReference>
<gene>
    <name evidence="1" type="ORF">P6N53_10685</name>
</gene>
<organism evidence="1 2">
    <name type="scientific">Desulforamulus aquiferis</name>
    <dbReference type="NCBI Taxonomy" id="1397668"/>
    <lineage>
        <taxon>Bacteria</taxon>
        <taxon>Bacillati</taxon>
        <taxon>Bacillota</taxon>
        <taxon>Clostridia</taxon>
        <taxon>Eubacteriales</taxon>
        <taxon>Peptococcaceae</taxon>
        <taxon>Desulforamulus</taxon>
    </lineage>
</organism>
<dbReference type="InterPro" id="IPR024227">
    <property type="entry name" value="DUF3795"/>
</dbReference>
<keyword evidence="2" id="KW-1185">Reference proteome</keyword>
<comment type="caution">
    <text evidence="1">The sequence shown here is derived from an EMBL/GenBank/DDBJ whole genome shotgun (WGS) entry which is preliminary data.</text>
</comment>
<name>A0AAW7ZE18_9FIRM</name>
<sequence length="147" mass="16970">MNYNDILKHLAPCGLDCNRCAGFEGGEIKELSTRLLELLGNYDRLAKIMSTKTPAFSNFTEFKEILDSFSKGSCGGCRADNCSCPVNCAVRTCFKEKGIDFCFQCQDYPCNKQENPMLRQRWLEKNDRMREIGVTSYYEEQRKLPRY</sequence>
<protein>
    <submittedName>
        <fullName evidence="1">DUF3795 domain-containing protein</fullName>
    </submittedName>
</protein>
<reference evidence="1" key="1">
    <citation type="journal article" date="2023" name="J. Hazard. Mater.">
        <title>Anaerobic biodegradation of pyrene and benzo[a]pyrene by a new sulfate-reducing Desulforamulus aquiferis strain DSA.</title>
        <authorList>
            <person name="Zhang Z."/>
            <person name="Sun J."/>
            <person name="Gong X."/>
            <person name="Wang C."/>
            <person name="Wang H."/>
        </authorList>
    </citation>
    <scope>NUCLEOTIDE SEQUENCE</scope>
    <source>
        <strain evidence="1">DSA</strain>
    </source>
</reference>
<reference evidence="1" key="2">
    <citation type="submission" date="2023-03" db="EMBL/GenBank/DDBJ databases">
        <authorList>
            <person name="Zhang Z."/>
        </authorList>
    </citation>
    <scope>NUCLEOTIDE SEQUENCE</scope>
    <source>
        <strain evidence="1">DSA</strain>
    </source>
</reference>
<evidence type="ECO:0000313" key="2">
    <source>
        <dbReference type="Proteomes" id="UP001172911"/>
    </source>
</evidence>
<dbReference type="Proteomes" id="UP001172911">
    <property type="component" value="Unassembled WGS sequence"/>
</dbReference>
<dbReference type="AlphaFoldDB" id="A0AAW7ZE18"/>
<proteinExistence type="predicted"/>
<dbReference type="Pfam" id="PF12675">
    <property type="entry name" value="DUF3795"/>
    <property type="match status" value="1"/>
</dbReference>
<evidence type="ECO:0000313" key="1">
    <source>
        <dbReference type="EMBL" id="MDO7787683.1"/>
    </source>
</evidence>